<dbReference type="RefSeq" id="WP_240511036.1">
    <property type="nucleotide sequence ID" value="NZ_MSSW01000096.1"/>
</dbReference>
<dbReference type="GO" id="GO:0016042">
    <property type="term" value="P:lipid catabolic process"/>
    <property type="evidence" value="ECO:0007669"/>
    <property type="project" value="UniProtKB-KW"/>
</dbReference>
<keyword evidence="1" id="KW-0378">Hydrolase</keyword>
<dbReference type="PANTHER" id="PTHR10272:SF0">
    <property type="entry name" value="PLATELET-ACTIVATING FACTOR ACETYLHYDROLASE"/>
    <property type="match status" value="1"/>
</dbReference>
<dbReference type="Gene3D" id="3.40.50.1820">
    <property type="entry name" value="alpha/beta hydrolase"/>
    <property type="match status" value="1"/>
</dbReference>
<evidence type="ECO:0000313" key="7">
    <source>
        <dbReference type="Proteomes" id="UP000256405"/>
    </source>
</evidence>
<evidence type="ECO:0000256" key="3">
    <source>
        <dbReference type="ARBA" id="ARBA00023098"/>
    </source>
</evidence>
<dbReference type="PANTHER" id="PTHR10272">
    <property type="entry name" value="PLATELET-ACTIVATING FACTOR ACETYLHYDROLASE"/>
    <property type="match status" value="1"/>
</dbReference>
<dbReference type="InterPro" id="IPR001375">
    <property type="entry name" value="Peptidase_S9_cat"/>
</dbReference>
<dbReference type="SUPFAM" id="SSF53474">
    <property type="entry name" value="alpha/beta-Hydrolases"/>
    <property type="match status" value="1"/>
</dbReference>
<name>A0A3E0DIF0_9BACT</name>
<sequence>MGTRTFIMRIAILLIFVLFQSYESNGQTSLKEINLDNGKYIVGFRHYTTSDSTRTYSRTYDFSNKKIARPIPVSIWYPSEQNTGDKNPMKILDYFQIFKEEEEWEYLPNEQLLNWFYYSNTPANQNHLNEQTKAYSEIEFANGKFPTIVYAPSHQASSIENFALCEYLASHGYIVISSPSRGTETRWFSNNNAKEMETQARDVEFLIKEVGKFPIANYNKFAVMGFSFGGLANVIAQNRNEKVKAIVSLDGTERYQYALLKESPFFNIEKMDVPYLHMAQKDIPEKVLIEDNIDAELNTRFELYDSIPKSKAYRFKFNNLTHSYFSTLGILFADRDKRQDKSDSEIMESYKWASIYTLNFLSAFLENDDKALKFIDNKPFDNGVGKGLITQRTNQTEGLVFTFQDFNDLASSQNYQSLSQLYNSTLKQYPSFKIAEGDLNTLGLQLVFNPNTSDQGINIFLFAIELYPNSANLFDSLAEGYLFSGNKSKAIENFKKSLELNSQNKNSIDRLKQLNE</sequence>
<dbReference type="SUPFAM" id="SSF48452">
    <property type="entry name" value="TPR-like"/>
    <property type="match status" value="1"/>
</dbReference>
<dbReference type="GO" id="GO:0006508">
    <property type="term" value="P:proteolysis"/>
    <property type="evidence" value="ECO:0007669"/>
    <property type="project" value="InterPro"/>
</dbReference>
<keyword evidence="4" id="KW-0802">TPR repeat</keyword>
<accession>A0A3E0DIF0</accession>
<evidence type="ECO:0000256" key="2">
    <source>
        <dbReference type="ARBA" id="ARBA00022963"/>
    </source>
</evidence>
<dbReference type="PROSITE" id="PS50005">
    <property type="entry name" value="TPR"/>
    <property type="match status" value="1"/>
</dbReference>
<dbReference type="EMBL" id="QUNF01000021">
    <property type="protein sequence ID" value="REG82483.1"/>
    <property type="molecule type" value="Genomic_DNA"/>
</dbReference>
<dbReference type="Proteomes" id="UP000256405">
    <property type="component" value="Unassembled WGS sequence"/>
</dbReference>
<proteinExistence type="predicted"/>
<comment type="caution">
    <text evidence="6">The sequence shown here is derived from an EMBL/GenBank/DDBJ whole genome shotgun (WGS) entry which is preliminary data.</text>
</comment>
<gene>
    <name evidence="6" type="ORF">C8N25_12112</name>
</gene>
<dbReference type="InterPro" id="IPR011990">
    <property type="entry name" value="TPR-like_helical_dom_sf"/>
</dbReference>
<dbReference type="InterPro" id="IPR019734">
    <property type="entry name" value="TPR_rpt"/>
</dbReference>
<keyword evidence="3" id="KW-0443">Lipid metabolism</keyword>
<dbReference type="GO" id="GO:0003847">
    <property type="term" value="F:1-alkyl-2-acetylglycerophosphocholine esterase activity"/>
    <property type="evidence" value="ECO:0007669"/>
    <property type="project" value="TreeGrafter"/>
</dbReference>
<reference evidence="6 7" key="1">
    <citation type="submission" date="2018-08" db="EMBL/GenBank/DDBJ databases">
        <title>Genomic Encyclopedia of Archaeal and Bacterial Type Strains, Phase II (KMG-II): from individual species to whole genera.</title>
        <authorList>
            <person name="Goeker M."/>
        </authorList>
    </citation>
    <scope>NUCLEOTIDE SEQUENCE [LARGE SCALE GENOMIC DNA]</scope>
    <source>
        <strain evidence="6 7">DSM 15986</strain>
    </source>
</reference>
<protein>
    <submittedName>
        <fullName evidence="6">Prolyl oligopeptidase family protein</fullName>
    </submittedName>
</protein>
<feature type="repeat" description="TPR" evidence="4">
    <location>
        <begin position="471"/>
        <end position="504"/>
    </location>
</feature>
<evidence type="ECO:0000259" key="5">
    <source>
        <dbReference type="Pfam" id="PF00326"/>
    </source>
</evidence>
<dbReference type="Pfam" id="PF00326">
    <property type="entry name" value="Peptidase_S9"/>
    <property type="match status" value="1"/>
</dbReference>
<keyword evidence="7" id="KW-1185">Reference proteome</keyword>
<dbReference type="Gene3D" id="1.25.40.10">
    <property type="entry name" value="Tetratricopeptide repeat domain"/>
    <property type="match status" value="1"/>
</dbReference>
<evidence type="ECO:0000313" key="6">
    <source>
        <dbReference type="EMBL" id="REG82483.1"/>
    </source>
</evidence>
<keyword evidence="2" id="KW-0442">Lipid degradation</keyword>
<evidence type="ECO:0000256" key="4">
    <source>
        <dbReference type="PROSITE-ProRule" id="PRU00339"/>
    </source>
</evidence>
<evidence type="ECO:0000256" key="1">
    <source>
        <dbReference type="ARBA" id="ARBA00022801"/>
    </source>
</evidence>
<organism evidence="6 7">
    <name type="scientific">Algoriphagus antarcticus</name>
    <dbReference type="NCBI Taxonomy" id="238540"/>
    <lineage>
        <taxon>Bacteria</taxon>
        <taxon>Pseudomonadati</taxon>
        <taxon>Bacteroidota</taxon>
        <taxon>Cytophagia</taxon>
        <taxon>Cytophagales</taxon>
        <taxon>Cyclobacteriaceae</taxon>
        <taxon>Algoriphagus</taxon>
    </lineage>
</organism>
<feature type="domain" description="Peptidase S9 prolyl oligopeptidase catalytic" evidence="5">
    <location>
        <begin position="166"/>
        <end position="272"/>
    </location>
</feature>
<dbReference type="InterPro" id="IPR029058">
    <property type="entry name" value="AB_hydrolase_fold"/>
</dbReference>
<dbReference type="GO" id="GO:0008236">
    <property type="term" value="F:serine-type peptidase activity"/>
    <property type="evidence" value="ECO:0007669"/>
    <property type="project" value="InterPro"/>
</dbReference>
<dbReference type="AlphaFoldDB" id="A0A3E0DIF0"/>